<dbReference type="AlphaFoldDB" id="K9VTF9"/>
<dbReference type="HOGENOM" id="CLU_2698412_0_0_3"/>
<name>K9VTF9_9CYAN</name>
<protein>
    <submittedName>
        <fullName evidence="2">Uncharacterized protein</fullName>
    </submittedName>
</protein>
<evidence type="ECO:0000313" key="2">
    <source>
        <dbReference type="EMBL" id="AFZ11358.1"/>
    </source>
</evidence>
<proteinExistence type="predicted"/>
<gene>
    <name evidence="2" type="ORF">Cri9333_0383</name>
</gene>
<evidence type="ECO:0000313" key="3">
    <source>
        <dbReference type="Proteomes" id="UP000010472"/>
    </source>
</evidence>
<dbReference type="KEGG" id="cep:Cri9333_0383"/>
<reference evidence="2 3" key="1">
    <citation type="submission" date="2012-06" db="EMBL/GenBank/DDBJ databases">
        <title>Finished chromosome of genome of Crinalium epipsammum PCC 9333.</title>
        <authorList>
            <consortium name="US DOE Joint Genome Institute"/>
            <person name="Gugger M."/>
            <person name="Coursin T."/>
            <person name="Rippka R."/>
            <person name="Tandeau De Marsac N."/>
            <person name="Huntemann M."/>
            <person name="Wei C.-L."/>
            <person name="Han J."/>
            <person name="Detter J.C."/>
            <person name="Han C."/>
            <person name="Tapia R."/>
            <person name="Davenport K."/>
            <person name="Daligault H."/>
            <person name="Erkkila T."/>
            <person name="Gu W."/>
            <person name="Munk A.C.C."/>
            <person name="Teshima H."/>
            <person name="Xu Y."/>
            <person name="Chain P."/>
            <person name="Chen A."/>
            <person name="Krypides N."/>
            <person name="Mavromatis K."/>
            <person name="Markowitz V."/>
            <person name="Szeto E."/>
            <person name="Ivanova N."/>
            <person name="Mikhailova N."/>
            <person name="Ovchinnikova G."/>
            <person name="Pagani I."/>
            <person name="Pati A."/>
            <person name="Goodwin L."/>
            <person name="Peters L."/>
            <person name="Pitluck S."/>
            <person name="Woyke T."/>
            <person name="Kerfeld C."/>
        </authorList>
    </citation>
    <scope>NUCLEOTIDE SEQUENCE [LARGE SCALE GENOMIC DNA]</scope>
    <source>
        <strain evidence="2 3">PCC 9333</strain>
    </source>
</reference>
<sequence>MSFSDYLEETEGYFGWNQKEDYNSWCTRMRYFKEEFRSTQSDSISGRVRESNNQSPALYGERQGARKIINKEI</sequence>
<organism evidence="2 3">
    <name type="scientific">Crinalium epipsammum PCC 9333</name>
    <dbReference type="NCBI Taxonomy" id="1173022"/>
    <lineage>
        <taxon>Bacteria</taxon>
        <taxon>Bacillati</taxon>
        <taxon>Cyanobacteriota</taxon>
        <taxon>Cyanophyceae</taxon>
        <taxon>Gomontiellales</taxon>
        <taxon>Gomontiellaceae</taxon>
        <taxon>Crinalium</taxon>
    </lineage>
</organism>
<feature type="region of interest" description="Disordered" evidence="1">
    <location>
        <begin position="42"/>
        <end position="61"/>
    </location>
</feature>
<keyword evidence="3" id="KW-1185">Reference proteome</keyword>
<dbReference type="EMBL" id="CP003620">
    <property type="protein sequence ID" value="AFZ11358.1"/>
    <property type="molecule type" value="Genomic_DNA"/>
</dbReference>
<dbReference type="Proteomes" id="UP000010472">
    <property type="component" value="Chromosome"/>
</dbReference>
<accession>K9VTF9</accession>
<dbReference type="RefSeq" id="WP_015201499.1">
    <property type="nucleotide sequence ID" value="NC_019753.1"/>
</dbReference>
<evidence type="ECO:0000256" key="1">
    <source>
        <dbReference type="SAM" id="MobiDB-lite"/>
    </source>
</evidence>